<proteinExistence type="predicted"/>
<keyword evidence="8" id="KW-1185">Reference proteome</keyword>
<dbReference type="InterPro" id="IPR050475">
    <property type="entry name" value="Prenyltransferase_related"/>
</dbReference>
<reference evidence="7 8" key="1">
    <citation type="submission" date="2015-10" db="EMBL/GenBank/DDBJ databases">
        <title>Draft Genome Sequence of Chlorobium limicola strain Frasassi Growing under Artificial Lighting in the Frasassi Cave System.</title>
        <authorList>
            <person name="Mansor M."/>
            <person name="Macalady J."/>
        </authorList>
    </citation>
    <scope>NUCLEOTIDE SEQUENCE [LARGE SCALE GENOMIC DNA]</scope>
    <source>
        <strain evidence="7 8">Frasassi</strain>
    </source>
</reference>
<comment type="caution">
    <text evidence="7">The sequence shown here is derived from an EMBL/GenBank/DDBJ whole genome shotgun (WGS) entry which is preliminary data.</text>
</comment>
<feature type="transmembrane region" description="Helical" evidence="6">
    <location>
        <begin position="130"/>
        <end position="147"/>
    </location>
</feature>
<feature type="transmembrane region" description="Helical" evidence="6">
    <location>
        <begin position="190"/>
        <end position="210"/>
    </location>
</feature>
<evidence type="ECO:0000256" key="1">
    <source>
        <dbReference type="ARBA" id="ARBA00004141"/>
    </source>
</evidence>
<dbReference type="AlphaFoldDB" id="A0A101JNS3"/>
<dbReference type="RefSeq" id="WP_059138792.1">
    <property type="nucleotide sequence ID" value="NZ_LMBR01000099.1"/>
</dbReference>
<dbReference type="PANTHER" id="PTHR42723:SF1">
    <property type="entry name" value="CHLOROPHYLL SYNTHASE, CHLOROPLASTIC"/>
    <property type="match status" value="1"/>
</dbReference>
<feature type="transmembrane region" description="Helical" evidence="6">
    <location>
        <begin position="316"/>
        <end position="338"/>
    </location>
</feature>
<sequence length="339" mass="37606">MSITEKATTVRPIGFIGKIKAHIEILDPVTWISVFPCLTGGAMASGAMQGNVHDYLLLFALFLIYGPLGTGFSQSVNDYFDLELDRISEPTRPIPSGRLTKQEALWNWSIVLAIAVLLGSWLSLHIGGQRGWIIALSLFTGLSLGYIYSAPPLKLKKNILLSAPAVGISYGVITWISANAFFSEIRPEALWMAGLNFFMATALIIMNDFKSQEGDAKGGMKSLAVMIGPKNTFLVAFTIVDLVFAVFAWLAWSWGFHLLMYFLLITLLVDIVIQVMLYRDPHKGLYFMQNAVDDGFGHTIGKSEIHEHNAFLRFQVVNNILFLVNQFIAAGLIGMKYMQ</sequence>
<dbReference type="OrthoDB" id="596828at2"/>
<accession>A0A101JNS3</accession>
<evidence type="ECO:0000313" key="7">
    <source>
        <dbReference type="EMBL" id="KUL30300.1"/>
    </source>
</evidence>
<organism evidence="7 8">
    <name type="scientific">Chlorobium limicola</name>
    <dbReference type="NCBI Taxonomy" id="1092"/>
    <lineage>
        <taxon>Bacteria</taxon>
        <taxon>Pseudomonadati</taxon>
        <taxon>Chlorobiota</taxon>
        <taxon>Chlorobiia</taxon>
        <taxon>Chlorobiales</taxon>
        <taxon>Chlorobiaceae</taxon>
        <taxon>Chlorobium/Pelodictyon group</taxon>
        <taxon>Chlorobium</taxon>
    </lineage>
</organism>
<feature type="transmembrane region" description="Helical" evidence="6">
    <location>
        <begin position="258"/>
        <end position="278"/>
    </location>
</feature>
<dbReference type="PANTHER" id="PTHR42723">
    <property type="entry name" value="CHLOROPHYLL SYNTHASE"/>
    <property type="match status" value="1"/>
</dbReference>
<feature type="transmembrane region" description="Helical" evidence="6">
    <location>
        <begin position="105"/>
        <end position="124"/>
    </location>
</feature>
<protein>
    <submittedName>
        <fullName evidence="7">Bacteriochlorophyll c synthase</fullName>
    </submittedName>
</protein>
<dbReference type="InterPro" id="IPR000537">
    <property type="entry name" value="UbiA_prenyltransferase"/>
</dbReference>
<dbReference type="GO" id="GO:0016765">
    <property type="term" value="F:transferase activity, transferring alkyl or aryl (other than methyl) groups"/>
    <property type="evidence" value="ECO:0007669"/>
    <property type="project" value="InterPro"/>
</dbReference>
<feature type="transmembrane region" description="Helical" evidence="6">
    <location>
        <begin position="159"/>
        <end position="178"/>
    </location>
</feature>
<feature type="transmembrane region" description="Helical" evidence="6">
    <location>
        <begin position="55"/>
        <end position="72"/>
    </location>
</feature>
<evidence type="ECO:0000256" key="5">
    <source>
        <dbReference type="ARBA" id="ARBA00023136"/>
    </source>
</evidence>
<dbReference type="Proteomes" id="UP000053937">
    <property type="component" value="Unassembled WGS sequence"/>
</dbReference>
<dbReference type="NCBIfam" id="NF009058">
    <property type="entry name" value="PRK12392.1"/>
    <property type="match status" value="1"/>
</dbReference>
<keyword evidence="5 6" id="KW-0472">Membrane</keyword>
<evidence type="ECO:0000256" key="4">
    <source>
        <dbReference type="ARBA" id="ARBA00022989"/>
    </source>
</evidence>
<keyword evidence="4 6" id="KW-1133">Transmembrane helix</keyword>
<keyword evidence="2" id="KW-1003">Cell membrane</keyword>
<dbReference type="Gene3D" id="1.10.357.140">
    <property type="entry name" value="UbiA prenyltransferase"/>
    <property type="match status" value="1"/>
</dbReference>
<evidence type="ECO:0000313" key="8">
    <source>
        <dbReference type="Proteomes" id="UP000053937"/>
    </source>
</evidence>
<comment type="subcellular location">
    <subcellularLocation>
        <location evidence="1">Membrane</location>
        <topology evidence="1">Multi-pass membrane protein</topology>
    </subcellularLocation>
</comment>
<evidence type="ECO:0000256" key="6">
    <source>
        <dbReference type="SAM" id="Phobius"/>
    </source>
</evidence>
<dbReference type="Pfam" id="PF01040">
    <property type="entry name" value="UbiA"/>
    <property type="match status" value="1"/>
</dbReference>
<evidence type="ECO:0000256" key="2">
    <source>
        <dbReference type="ARBA" id="ARBA00022475"/>
    </source>
</evidence>
<name>A0A101JNS3_CHLLI</name>
<dbReference type="InterPro" id="IPR044878">
    <property type="entry name" value="UbiA_sf"/>
</dbReference>
<evidence type="ECO:0000256" key="3">
    <source>
        <dbReference type="ARBA" id="ARBA00022692"/>
    </source>
</evidence>
<gene>
    <name evidence="7" type="ORF">ASB62_04385</name>
</gene>
<dbReference type="EMBL" id="LMBR01000099">
    <property type="protein sequence ID" value="KUL30300.1"/>
    <property type="molecule type" value="Genomic_DNA"/>
</dbReference>
<dbReference type="GO" id="GO:0016020">
    <property type="term" value="C:membrane"/>
    <property type="evidence" value="ECO:0007669"/>
    <property type="project" value="UniProtKB-SubCell"/>
</dbReference>
<feature type="transmembrane region" description="Helical" evidence="6">
    <location>
        <begin position="231"/>
        <end position="252"/>
    </location>
</feature>
<keyword evidence="3 6" id="KW-0812">Transmembrane</keyword>